<feature type="signal peptide" evidence="4">
    <location>
        <begin position="1"/>
        <end position="22"/>
    </location>
</feature>
<feature type="disulfide bond" evidence="2">
    <location>
        <begin position="174"/>
        <end position="192"/>
    </location>
</feature>
<feature type="disulfide bond" evidence="2">
    <location>
        <begin position="167"/>
        <end position="179"/>
    </location>
</feature>
<dbReference type="SUPFAM" id="SSF57424">
    <property type="entry name" value="LDL receptor-like module"/>
    <property type="match status" value="1"/>
</dbReference>
<proteinExistence type="predicted"/>
<dbReference type="PANTHER" id="PTHR24652">
    <property type="entry name" value="LOW-DENSITY LIPOPROTEIN RECEPTOR CLASS A DOMAIN-CONTAINING PROTEIN 2"/>
    <property type="match status" value="1"/>
</dbReference>
<dbReference type="InterPro" id="IPR035914">
    <property type="entry name" value="Sperma_CUB_dom_sf"/>
</dbReference>
<dbReference type="InterPro" id="IPR002172">
    <property type="entry name" value="LDrepeatLR_classA_rpt"/>
</dbReference>
<evidence type="ECO:0000256" key="4">
    <source>
        <dbReference type="SAM" id="SignalP"/>
    </source>
</evidence>
<feature type="domain" description="CUB" evidence="5">
    <location>
        <begin position="34"/>
        <end position="160"/>
    </location>
</feature>
<name>A0A8T0F7K0_ARGBR</name>
<comment type="caution">
    <text evidence="6">The sequence shown here is derived from an EMBL/GenBank/DDBJ whole genome shotgun (WGS) entry which is preliminary data.</text>
</comment>
<feature type="chain" id="PRO_5035833205" description="CUB domain-containing protein" evidence="4">
    <location>
        <begin position="23"/>
        <end position="338"/>
    </location>
</feature>
<reference evidence="6" key="2">
    <citation type="submission" date="2020-06" db="EMBL/GenBank/DDBJ databases">
        <authorList>
            <person name="Sheffer M."/>
        </authorList>
    </citation>
    <scope>NUCLEOTIDE SEQUENCE</scope>
</reference>
<keyword evidence="4" id="KW-0732">Signal</keyword>
<dbReference type="AlphaFoldDB" id="A0A8T0F7K0"/>
<keyword evidence="1 2" id="KW-1015">Disulfide bond</keyword>
<dbReference type="Proteomes" id="UP000807504">
    <property type="component" value="Unassembled WGS sequence"/>
</dbReference>
<evidence type="ECO:0000256" key="3">
    <source>
        <dbReference type="SAM" id="Phobius"/>
    </source>
</evidence>
<dbReference type="Gene3D" id="4.10.400.10">
    <property type="entry name" value="Low-density Lipoprotein Receptor"/>
    <property type="match status" value="1"/>
</dbReference>
<dbReference type="SMART" id="SM00192">
    <property type="entry name" value="LDLa"/>
    <property type="match status" value="1"/>
</dbReference>
<dbReference type="PANTHER" id="PTHR24652:SF69">
    <property type="entry name" value="CUB DOMAIN-CONTAINING PROTEIN"/>
    <property type="match status" value="1"/>
</dbReference>
<dbReference type="OrthoDB" id="6514358at2759"/>
<keyword evidence="3" id="KW-0472">Membrane</keyword>
<dbReference type="Gene3D" id="2.60.120.290">
    <property type="entry name" value="Spermadhesin, CUB domain"/>
    <property type="match status" value="1"/>
</dbReference>
<dbReference type="InterPro" id="IPR000859">
    <property type="entry name" value="CUB_dom"/>
</dbReference>
<evidence type="ECO:0000313" key="7">
    <source>
        <dbReference type="Proteomes" id="UP000807504"/>
    </source>
</evidence>
<evidence type="ECO:0000256" key="2">
    <source>
        <dbReference type="PROSITE-ProRule" id="PRU00124"/>
    </source>
</evidence>
<organism evidence="6 7">
    <name type="scientific">Argiope bruennichi</name>
    <name type="common">Wasp spider</name>
    <name type="synonym">Aranea bruennichi</name>
    <dbReference type="NCBI Taxonomy" id="94029"/>
    <lineage>
        <taxon>Eukaryota</taxon>
        <taxon>Metazoa</taxon>
        <taxon>Ecdysozoa</taxon>
        <taxon>Arthropoda</taxon>
        <taxon>Chelicerata</taxon>
        <taxon>Arachnida</taxon>
        <taxon>Araneae</taxon>
        <taxon>Araneomorphae</taxon>
        <taxon>Entelegynae</taxon>
        <taxon>Araneoidea</taxon>
        <taxon>Araneidae</taxon>
        <taxon>Argiope</taxon>
    </lineage>
</organism>
<reference evidence="6" key="1">
    <citation type="journal article" date="2020" name="bioRxiv">
        <title>Chromosome-level reference genome of the European wasp spider Argiope bruennichi: a resource for studies on range expansion and evolutionary adaptation.</title>
        <authorList>
            <person name="Sheffer M.M."/>
            <person name="Hoppe A."/>
            <person name="Krehenwinkel H."/>
            <person name="Uhl G."/>
            <person name="Kuss A.W."/>
            <person name="Jensen L."/>
            <person name="Jensen C."/>
            <person name="Gillespie R.G."/>
            <person name="Hoff K.J."/>
            <person name="Prost S."/>
        </authorList>
    </citation>
    <scope>NUCLEOTIDE SEQUENCE</scope>
</reference>
<dbReference type="InterPro" id="IPR036055">
    <property type="entry name" value="LDL_receptor-like_sf"/>
</dbReference>
<keyword evidence="3" id="KW-1133">Transmembrane helix</keyword>
<evidence type="ECO:0000256" key="1">
    <source>
        <dbReference type="ARBA" id="ARBA00023157"/>
    </source>
</evidence>
<keyword evidence="7" id="KW-1185">Reference proteome</keyword>
<evidence type="ECO:0000313" key="6">
    <source>
        <dbReference type="EMBL" id="KAF8785390.1"/>
    </source>
</evidence>
<keyword evidence="3" id="KW-0812">Transmembrane</keyword>
<accession>A0A8T0F7K0</accession>
<dbReference type="EMBL" id="JABXBU010000030">
    <property type="protein sequence ID" value="KAF8785390.1"/>
    <property type="molecule type" value="Genomic_DNA"/>
</dbReference>
<dbReference type="SUPFAM" id="SSF49854">
    <property type="entry name" value="Spermadhesin, CUB domain"/>
    <property type="match status" value="1"/>
</dbReference>
<comment type="caution">
    <text evidence="2">Lacks conserved residue(s) required for the propagation of feature annotation.</text>
</comment>
<evidence type="ECO:0000259" key="5">
    <source>
        <dbReference type="PROSITE" id="PS01180"/>
    </source>
</evidence>
<dbReference type="OMA" id="RINICAF"/>
<dbReference type="PROSITE" id="PS50068">
    <property type="entry name" value="LDLRA_2"/>
    <property type="match status" value="1"/>
</dbReference>
<dbReference type="InterPro" id="IPR042333">
    <property type="entry name" value="LRAD2/Mig-13-like"/>
</dbReference>
<sequence length="338" mass="37986">MRRINICAFIAAHVWYLCSVEGYRTFSMKELGSCSNNRSVEIELSPMSWNSSGILISDWNFWYEPHLHCEVILRPPPSYGVVVSIKFIDLLPHADNSSSCQNYLEISSERGFKNTRLCGYSYDSYEFQSYIYWGKTNIVFHTSDTRDVSNAAFQLTFTVVRRGYNWCFKEEKRCHNSHCVWKGLICDGHNNCGDLSDELDPFIAQCSSLSSGESLAVILVTIVGALVLLTIAAYLRGPKISQQIERMSQCRRAACPRRDLAGPDTEEPSINTVPTISRLRTNYGTITGLLSSYDYSAPPPLDAPPRYDEVESLPVASNVVVETSTNSNRELTAVEANH</sequence>
<protein>
    <recommendedName>
        <fullName evidence="5">CUB domain-containing protein</fullName>
    </recommendedName>
</protein>
<gene>
    <name evidence="6" type="ORF">HNY73_010935</name>
</gene>
<dbReference type="PROSITE" id="PS01180">
    <property type="entry name" value="CUB"/>
    <property type="match status" value="1"/>
</dbReference>
<dbReference type="CDD" id="cd00112">
    <property type="entry name" value="LDLa"/>
    <property type="match status" value="1"/>
</dbReference>
<dbReference type="Pfam" id="PF00057">
    <property type="entry name" value="Ldl_recept_a"/>
    <property type="match status" value="1"/>
</dbReference>
<feature type="transmembrane region" description="Helical" evidence="3">
    <location>
        <begin position="215"/>
        <end position="235"/>
    </location>
</feature>